<accession>A0A0B6XYR5</accession>
<dbReference type="AlphaFoldDB" id="A0A0B6XYR5"/>
<sequence>MKVLKHFIMSCFDCTVQNMLRTITTLSISITWTHCHMGNHSAFVIPSHNSPVFLASLFTSSLSLGVYKAAMLTDVFVYQQL</sequence>
<organism evidence="1">
    <name type="scientific">Arion vulgaris</name>
    <dbReference type="NCBI Taxonomy" id="1028688"/>
    <lineage>
        <taxon>Eukaryota</taxon>
        <taxon>Metazoa</taxon>
        <taxon>Spiralia</taxon>
        <taxon>Lophotrochozoa</taxon>
        <taxon>Mollusca</taxon>
        <taxon>Gastropoda</taxon>
        <taxon>Heterobranchia</taxon>
        <taxon>Euthyneura</taxon>
        <taxon>Panpulmonata</taxon>
        <taxon>Eupulmonata</taxon>
        <taxon>Stylommatophora</taxon>
        <taxon>Helicina</taxon>
        <taxon>Arionoidea</taxon>
        <taxon>Arionidae</taxon>
        <taxon>Arion</taxon>
    </lineage>
</organism>
<evidence type="ECO:0000313" key="1">
    <source>
        <dbReference type="EMBL" id="CEK48968.1"/>
    </source>
</evidence>
<name>A0A0B6XYR5_9EUPU</name>
<dbReference type="EMBL" id="HACG01002103">
    <property type="protein sequence ID" value="CEK48968.1"/>
    <property type="molecule type" value="Transcribed_RNA"/>
</dbReference>
<protein>
    <submittedName>
        <fullName evidence="1">Uncharacterized protein</fullName>
    </submittedName>
</protein>
<gene>
    <name evidence="1" type="primary">ORF5867</name>
</gene>
<reference evidence="1" key="1">
    <citation type="submission" date="2014-12" db="EMBL/GenBank/DDBJ databases">
        <title>Insight into the proteome of Arion vulgaris.</title>
        <authorList>
            <person name="Aradska J."/>
            <person name="Bulat T."/>
            <person name="Smidak R."/>
            <person name="Sarate P."/>
            <person name="Gangsoo J."/>
            <person name="Sialana F."/>
            <person name="Bilban M."/>
            <person name="Lubec G."/>
        </authorList>
    </citation>
    <scope>NUCLEOTIDE SEQUENCE</scope>
    <source>
        <tissue evidence="1">Skin</tissue>
    </source>
</reference>
<proteinExistence type="predicted"/>